<organism evidence="2 3">
    <name type="scientific">Ostreococcus lucimarinus (strain CCE9901)</name>
    <dbReference type="NCBI Taxonomy" id="436017"/>
    <lineage>
        <taxon>Eukaryota</taxon>
        <taxon>Viridiplantae</taxon>
        <taxon>Chlorophyta</taxon>
        <taxon>Mamiellophyceae</taxon>
        <taxon>Mamiellales</taxon>
        <taxon>Bathycoccaceae</taxon>
        <taxon>Ostreococcus</taxon>
    </lineage>
</organism>
<dbReference type="PANTHER" id="PTHR28653:SF1">
    <property type="entry name" value="ATPASE SWSAP1"/>
    <property type="match status" value="1"/>
</dbReference>
<evidence type="ECO:0000313" key="3">
    <source>
        <dbReference type="Proteomes" id="UP000001568"/>
    </source>
</evidence>
<protein>
    <recommendedName>
        <fullName evidence="1">AAA+ ATPase domain-containing protein</fullName>
    </recommendedName>
</protein>
<dbReference type="GO" id="GO:0097196">
    <property type="term" value="C:Shu complex"/>
    <property type="evidence" value="ECO:0007669"/>
    <property type="project" value="TreeGrafter"/>
</dbReference>
<dbReference type="RefSeq" id="XP_001421398.1">
    <property type="nucleotide sequence ID" value="XM_001421361.1"/>
</dbReference>
<dbReference type="InterPro" id="IPR003593">
    <property type="entry name" value="AAA+_ATPase"/>
</dbReference>
<dbReference type="Proteomes" id="UP000001568">
    <property type="component" value="Chromosome 14"/>
</dbReference>
<dbReference type="GeneID" id="5005484"/>
<sequence>MHPRAFAEPLDAATRAETSERAQTRVVLVGPPECGKTTLLLRFCVRYVRENPDGRVLYIASERAMDRARVHATRDELLKDDPRALDRIGIKYAEDDQDVRALCCFRHAAPANAQPTAYVVDDLGSLIKCGGKDRVKREIAYAKTLAALHESARDDESGEERLVVVSERRDEELGGVPMGYVYARWFGEVMQACEVGNGEWDLVRQSDMASVRYSTRSSARTE</sequence>
<dbReference type="SMART" id="SM00382">
    <property type="entry name" value="AAA"/>
    <property type="match status" value="1"/>
</dbReference>
<dbReference type="Gene3D" id="3.40.50.300">
    <property type="entry name" value="P-loop containing nucleotide triphosphate hydrolases"/>
    <property type="match status" value="1"/>
</dbReference>
<dbReference type="HOGENOM" id="CLU_1257588_0_0_1"/>
<dbReference type="OMA" id="WFGEVMQ"/>
<evidence type="ECO:0000259" key="1">
    <source>
        <dbReference type="SMART" id="SM00382"/>
    </source>
</evidence>
<dbReference type="InterPro" id="IPR027417">
    <property type="entry name" value="P-loop_NTPase"/>
</dbReference>
<reference evidence="2 3" key="1">
    <citation type="journal article" date="2007" name="Proc. Natl. Acad. Sci. U.S.A.">
        <title>The tiny eukaryote Ostreococcus provides genomic insights into the paradox of plankton speciation.</title>
        <authorList>
            <person name="Palenik B."/>
            <person name="Grimwood J."/>
            <person name="Aerts A."/>
            <person name="Rouze P."/>
            <person name="Salamov A."/>
            <person name="Putnam N."/>
            <person name="Dupont C."/>
            <person name="Jorgensen R."/>
            <person name="Derelle E."/>
            <person name="Rombauts S."/>
            <person name="Zhou K."/>
            <person name="Otillar R."/>
            <person name="Merchant S.S."/>
            <person name="Podell S."/>
            <person name="Gaasterland T."/>
            <person name="Napoli C."/>
            <person name="Gendler K."/>
            <person name="Manuell A."/>
            <person name="Tai V."/>
            <person name="Vallon O."/>
            <person name="Piganeau G."/>
            <person name="Jancek S."/>
            <person name="Heijde M."/>
            <person name="Jabbari K."/>
            <person name="Bowler C."/>
            <person name="Lohr M."/>
            <person name="Robbens S."/>
            <person name="Werner G."/>
            <person name="Dubchak I."/>
            <person name="Pazour G.J."/>
            <person name="Ren Q."/>
            <person name="Paulsen I."/>
            <person name="Delwiche C."/>
            <person name="Schmutz J."/>
            <person name="Rokhsar D."/>
            <person name="Van de Peer Y."/>
            <person name="Moreau H."/>
            <person name="Grigoriev I.V."/>
        </authorList>
    </citation>
    <scope>NUCLEOTIDE SEQUENCE [LARGE SCALE GENOMIC DNA]</scope>
    <source>
        <strain evidence="2 3">CCE9901</strain>
    </source>
</reference>
<dbReference type="AlphaFoldDB" id="A4S761"/>
<keyword evidence="3" id="KW-1185">Reference proteome</keyword>
<dbReference type="SUPFAM" id="SSF52540">
    <property type="entry name" value="P-loop containing nucleoside triphosphate hydrolases"/>
    <property type="match status" value="1"/>
</dbReference>
<gene>
    <name evidence="2" type="ORF">OSTLU_93669</name>
</gene>
<dbReference type="EMBL" id="CP000594">
    <property type="protein sequence ID" value="ABO99691.1"/>
    <property type="molecule type" value="Genomic_DNA"/>
</dbReference>
<dbReference type="Gramene" id="ABO99691">
    <property type="protein sequence ID" value="ABO99691"/>
    <property type="gene ID" value="OSTLU_93669"/>
</dbReference>
<feature type="domain" description="AAA+ ATPase" evidence="1">
    <location>
        <begin position="22"/>
        <end position="168"/>
    </location>
</feature>
<dbReference type="GO" id="GO:0003697">
    <property type="term" value="F:single-stranded DNA binding"/>
    <property type="evidence" value="ECO:0007669"/>
    <property type="project" value="TreeGrafter"/>
</dbReference>
<proteinExistence type="predicted"/>
<dbReference type="PANTHER" id="PTHR28653">
    <property type="match status" value="1"/>
</dbReference>
<name>A4S761_OSTLU</name>
<dbReference type="Pfam" id="PF13481">
    <property type="entry name" value="AAA_25"/>
    <property type="match status" value="1"/>
</dbReference>
<dbReference type="STRING" id="436017.A4S761"/>
<dbReference type="GO" id="GO:0000724">
    <property type="term" value="P:double-strand break repair via homologous recombination"/>
    <property type="evidence" value="ECO:0007669"/>
    <property type="project" value="TreeGrafter"/>
</dbReference>
<evidence type="ECO:0000313" key="2">
    <source>
        <dbReference type="EMBL" id="ABO99691.1"/>
    </source>
</evidence>
<dbReference type="KEGG" id="olu:OSTLU_93669"/>
<dbReference type="OrthoDB" id="67296at2759"/>
<accession>A4S761</accession>